<evidence type="ECO:0000259" key="6">
    <source>
        <dbReference type="Pfam" id="PF17875"/>
    </source>
</evidence>
<dbReference type="InterPro" id="IPR041178">
    <property type="entry name" value="RPA43_OB"/>
</dbReference>
<dbReference type="EMBL" id="KB469299">
    <property type="protein sequence ID" value="EPQ56982.1"/>
    <property type="molecule type" value="Genomic_DNA"/>
</dbReference>
<proteinExistence type="predicted"/>
<dbReference type="GO" id="GO:0005736">
    <property type="term" value="C:RNA polymerase I complex"/>
    <property type="evidence" value="ECO:0007669"/>
    <property type="project" value="TreeGrafter"/>
</dbReference>
<keyword evidence="3" id="KW-0804">Transcription</keyword>
<evidence type="ECO:0000256" key="2">
    <source>
        <dbReference type="ARBA" id="ARBA00022478"/>
    </source>
</evidence>
<dbReference type="OrthoDB" id="10250504at2759"/>
<feature type="compositionally biased region" description="Basic residues" evidence="5">
    <location>
        <begin position="28"/>
        <end position="41"/>
    </location>
</feature>
<dbReference type="InterPro" id="IPR036898">
    <property type="entry name" value="RNA_pol_Rpb7-like_N_sf"/>
</dbReference>
<keyword evidence="4" id="KW-0539">Nucleus</keyword>
<comment type="subcellular location">
    <subcellularLocation>
        <location evidence="1">Nucleus</location>
    </subcellularLocation>
</comment>
<feature type="region of interest" description="Disordered" evidence="5">
    <location>
        <begin position="260"/>
        <end position="279"/>
    </location>
</feature>
<dbReference type="HOGENOM" id="CLU_052539_0_0_1"/>
<dbReference type="GeneID" id="19303757"/>
<accession>S7QCD2</accession>
<feature type="domain" description="RPA43 OB" evidence="6">
    <location>
        <begin position="131"/>
        <end position="253"/>
    </location>
</feature>
<dbReference type="GO" id="GO:0006362">
    <property type="term" value="P:transcription elongation by RNA polymerase I"/>
    <property type="evidence" value="ECO:0007669"/>
    <property type="project" value="TreeGrafter"/>
</dbReference>
<keyword evidence="8" id="KW-1185">Reference proteome</keyword>
<dbReference type="OMA" id="YMQTASH"/>
<feature type="region of interest" description="Disordered" evidence="5">
    <location>
        <begin position="1"/>
        <end position="51"/>
    </location>
</feature>
<dbReference type="KEGG" id="gtr:GLOTRDRAFT_137433"/>
<dbReference type="InterPro" id="IPR045113">
    <property type="entry name" value="Rpb7-like"/>
</dbReference>
<dbReference type="Proteomes" id="UP000030669">
    <property type="component" value="Unassembled WGS sequence"/>
</dbReference>
<dbReference type="STRING" id="670483.S7QCD2"/>
<reference evidence="7 8" key="1">
    <citation type="journal article" date="2012" name="Science">
        <title>The Paleozoic origin of enzymatic lignin decomposition reconstructed from 31 fungal genomes.</title>
        <authorList>
            <person name="Floudas D."/>
            <person name="Binder M."/>
            <person name="Riley R."/>
            <person name="Barry K."/>
            <person name="Blanchette R.A."/>
            <person name="Henrissat B."/>
            <person name="Martinez A.T."/>
            <person name="Otillar R."/>
            <person name="Spatafora J.W."/>
            <person name="Yadav J.S."/>
            <person name="Aerts A."/>
            <person name="Benoit I."/>
            <person name="Boyd A."/>
            <person name="Carlson A."/>
            <person name="Copeland A."/>
            <person name="Coutinho P.M."/>
            <person name="de Vries R.P."/>
            <person name="Ferreira P."/>
            <person name="Findley K."/>
            <person name="Foster B."/>
            <person name="Gaskell J."/>
            <person name="Glotzer D."/>
            <person name="Gorecki P."/>
            <person name="Heitman J."/>
            <person name="Hesse C."/>
            <person name="Hori C."/>
            <person name="Igarashi K."/>
            <person name="Jurgens J.A."/>
            <person name="Kallen N."/>
            <person name="Kersten P."/>
            <person name="Kohler A."/>
            <person name="Kuees U."/>
            <person name="Kumar T.K.A."/>
            <person name="Kuo A."/>
            <person name="LaButti K."/>
            <person name="Larrondo L.F."/>
            <person name="Lindquist E."/>
            <person name="Ling A."/>
            <person name="Lombard V."/>
            <person name="Lucas S."/>
            <person name="Lundell T."/>
            <person name="Martin R."/>
            <person name="McLaughlin D.J."/>
            <person name="Morgenstern I."/>
            <person name="Morin E."/>
            <person name="Murat C."/>
            <person name="Nagy L.G."/>
            <person name="Nolan M."/>
            <person name="Ohm R.A."/>
            <person name="Patyshakuliyeva A."/>
            <person name="Rokas A."/>
            <person name="Ruiz-Duenas F.J."/>
            <person name="Sabat G."/>
            <person name="Salamov A."/>
            <person name="Samejima M."/>
            <person name="Schmutz J."/>
            <person name="Slot J.C."/>
            <person name="St John F."/>
            <person name="Stenlid J."/>
            <person name="Sun H."/>
            <person name="Sun S."/>
            <person name="Syed K."/>
            <person name="Tsang A."/>
            <person name="Wiebenga A."/>
            <person name="Young D."/>
            <person name="Pisabarro A."/>
            <person name="Eastwood D.C."/>
            <person name="Martin F."/>
            <person name="Cullen D."/>
            <person name="Grigoriev I.V."/>
            <person name="Hibbett D.S."/>
        </authorList>
    </citation>
    <scope>NUCLEOTIDE SEQUENCE [LARGE SCALE GENOMIC DNA]</scope>
    <source>
        <strain evidence="7 8">ATCC 11539</strain>
    </source>
</reference>
<dbReference type="CDD" id="cd04328">
    <property type="entry name" value="RNAP_I_Rpa43_N"/>
    <property type="match status" value="1"/>
</dbReference>
<dbReference type="GO" id="GO:0006352">
    <property type="term" value="P:DNA-templated transcription initiation"/>
    <property type="evidence" value="ECO:0007669"/>
    <property type="project" value="InterPro"/>
</dbReference>
<evidence type="ECO:0000256" key="4">
    <source>
        <dbReference type="ARBA" id="ARBA00023242"/>
    </source>
</evidence>
<dbReference type="Gene3D" id="3.30.1490.120">
    <property type="entry name" value="RNA polymerase Rpb7-like, N-terminal domain"/>
    <property type="match status" value="1"/>
</dbReference>
<feature type="compositionally biased region" description="Low complexity" evidence="5">
    <location>
        <begin position="314"/>
        <end position="325"/>
    </location>
</feature>
<keyword evidence="2" id="KW-0240">DNA-directed RNA polymerase</keyword>
<dbReference type="RefSeq" id="XP_007864153.1">
    <property type="nucleotide sequence ID" value="XM_007865962.1"/>
</dbReference>
<dbReference type="eggNOG" id="KOG4134">
    <property type="taxonomic scope" value="Eukaryota"/>
</dbReference>
<evidence type="ECO:0000256" key="5">
    <source>
        <dbReference type="SAM" id="MobiDB-lite"/>
    </source>
</evidence>
<feature type="compositionally biased region" description="Acidic residues" evidence="5">
    <location>
        <begin position="286"/>
        <end position="303"/>
    </location>
</feature>
<evidence type="ECO:0000256" key="1">
    <source>
        <dbReference type="ARBA" id="ARBA00004123"/>
    </source>
</evidence>
<sequence>MSLLADTQAKKRKKSLAAGLDAEEPRAKKSRKEGKDKKQKKNDKGRTRDSDGQFRVVRASMVVSIPPVFASDPRAGVEEMLDSMVMRYVPALQGVVLVHSNLQFLDRKASIKADCPYAVCPIDFDATVWSPSVGMKLLGRVNLCSPDHVSLLVHRTFNVSIPRHHIPTDHWEFEYGPAENDPEFGPHAVREDGDDAMNEGDNAKGEDTHEIEGGGRWVHKVTGDRLGGPDRQLEFTVIGLTVANNMLSLIGSIQPDPFSPEHIPANASSAQAATEDADVAAEDVDLEDEAGTDDGEDSDEDDDPFAKLGKMGDAAAQRQAEEAQASKMEKENERTEKRKRKEENAGTSESKHAKKKKKA</sequence>
<name>S7QCD2_GLOTA</name>
<dbReference type="AlphaFoldDB" id="S7QCD2"/>
<feature type="region of interest" description="Disordered" evidence="5">
    <location>
        <begin position="286"/>
        <end position="359"/>
    </location>
</feature>
<dbReference type="PANTHER" id="PTHR12709:SF5">
    <property type="entry name" value="DNA-DIRECTED RNA POLYMERASE I SUBUNIT RPA43"/>
    <property type="match status" value="1"/>
</dbReference>
<dbReference type="PANTHER" id="PTHR12709">
    <property type="entry name" value="DNA-DIRECTED RNA POLYMERASE II, III"/>
    <property type="match status" value="1"/>
</dbReference>
<feature type="compositionally biased region" description="Basic and acidic residues" evidence="5">
    <location>
        <begin position="42"/>
        <end position="51"/>
    </location>
</feature>
<dbReference type="InterPro" id="IPR041901">
    <property type="entry name" value="RNAP_I_Rpa43_N"/>
</dbReference>
<feature type="compositionally biased region" description="Basic and acidic residues" evidence="5">
    <location>
        <begin position="327"/>
        <end position="344"/>
    </location>
</feature>
<evidence type="ECO:0000256" key="3">
    <source>
        <dbReference type="ARBA" id="ARBA00023163"/>
    </source>
</evidence>
<dbReference type="Gene3D" id="2.40.50.1060">
    <property type="match status" value="1"/>
</dbReference>
<gene>
    <name evidence="7" type="ORF">GLOTRDRAFT_137433</name>
</gene>
<organism evidence="7 8">
    <name type="scientific">Gloeophyllum trabeum (strain ATCC 11539 / FP-39264 / Madison 617)</name>
    <name type="common">Brown rot fungus</name>
    <dbReference type="NCBI Taxonomy" id="670483"/>
    <lineage>
        <taxon>Eukaryota</taxon>
        <taxon>Fungi</taxon>
        <taxon>Dikarya</taxon>
        <taxon>Basidiomycota</taxon>
        <taxon>Agaricomycotina</taxon>
        <taxon>Agaricomycetes</taxon>
        <taxon>Gloeophyllales</taxon>
        <taxon>Gloeophyllaceae</taxon>
        <taxon>Gloeophyllum</taxon>
    </lineage>
</organism>
<protein>
    <recommendedName>
        <fullName evidence="6">RPA43 OB domain-containing protein</fullName>
    </recommendedName>
</protein>
<evidence type="ECO:0000313" key="8">
    <source>
        <dbReference type="Proteomes" id="UP000030669"/>
    </source>
</evidence>
<dbReference type="Pfam" id="PF17875">
    <property type="entry name" value="RPA43_OB"/>
    <property type="match status" value="1"/>
</dbReference>
<evidence type="ECO:0000313" key="7">
    <source>
        <dbReference type="EMBL" id="EPQ56982.1"/>
    </source>
</evidence>